<organism evidence="1 2">
    <name type="scientific">Lysinibacter cavernae</name>
    <dbReference type="NCBI Taxonomy" id="1640652"/>
    <lineage>
        <taxon>Bacteria</taxon>
        <taxon>Bacillati</taxon>
        <taxon>Actinomycetota</taxon>
        <taxon>Actinomycetes</taxon>
        <taxon>Micrococcales</taxon>
        <taxon>Microbacteriaceae</taxon>
        <taxon>Lysinibacter</taxon>
    </lineage>
</organism>
<comment type="caution">
    <text evidence="1">The sequence shown here is derived from an EMBL/GenBank/DDBJ whole genome shotgun (WGS) entry which is preliminary data.</text>
</comment>
<dbReference type="Proteomes" id="UP000541033">
    <property type="component" value="Unassembled WGS sequence"/>
</dbReference>
<accession>A0A7X5QZV4</accession>
<dbReference type="EMBL" id="JAAMOX010000001">
    <property type="protein sequence ID" value="NIH53026.1"/>
    <property type="molecule type" value="Genomic_DNA"/>
</dbReference>
<sequence length="219" mass="22886">MGKKLGNFTAPRRALAVGAVGAAIGLAVIVGATATSGAYTDMGAATMGSSGSLGSATAFSLQLSYNGDDTKYPFRESNPSTNPYSDMFISPRTGPSYSKAINTYEASTSEISVRVAPNSPKGNITPNIIKPDSCVGDCAIAFENMIFTVKWDGVNIPGATRLSAAAFNELGARTYLNAVQGQSHRLSFDIWIRPDTPYLSLKSTTSLFGVRFDGASVGS</sequence>
<evidence type="ECO:0000313" key="1">
    <source>
        <dbReference type="EMBL" id="NIH53026.1"/>
    </source>
</evidence>
<reference evidence="1 2" key="1">
    <citation type="submission" date="2020-02" db="EMBL/GenBank/DDBJ databases">
        <title>Sequencing the genomes of 1000 actinobacteria strains.</title>
        <authorList>
            <person name="Klenk H.-P."/>
        </authorList>
    </citation>
    <scope>NUCLEOTIDE SEQUENCE [LARGE SCALE GENOMIC DNA]</scope>
    <source>
        <strain evidence="1 2">DSM 27960</strain>
    </source>
</reference>
<evidence type="ECO:0000313" key="2">
    <source>
        <dbReference type="Proteomes" id="UP000541033"/>
    </source>
</evidence>
<proteinExistence type="predicted"/>
<protein>
    <submittedName>
        <fullName evidence="1">Uncharacterized protein</fullName>
    </submittedName>
</protein>
<dbReference type="RefSeq" id="WP_167148306.1">
    <property type="nucleotide sequence ID" value="NZ_JAAMOX010000001.1"/>
</dbReference>
<keyword evidence="2" id="KW-1185">Reference proteome</keyword>
<dbReference type="AlphaFoldDB" id="A0A7X5QZV4"/>
<gene>
    <name evidence="1" type="ORF">FHX76_000894</name>
</gene>
<name>A0A7X5QZV4_9MICO</name>